<keyword evidence="2" id="KW-0057">Aromatic amino acid biosynthesis</keyword>
<comment type="pathway">
    <text evidence="5">Amino-acid biosynthesis.</text>
</comment>
<dbReference type="PANTHER" id="PTHR21022:SF20">
    <property type="entry name" value="AROGENATE DEHYDRATASE_PREPHENATE DEHYDRATASE 1, CHLOROPLASTIC"/>
    <property type="match status" value="1"/>
</dbReference>
<evidence type="ECO:0000256" key="3">
    <source>
        <dbReference type="ARBA" id="ARBA00023222"/>
    </source>
</evidence>
<dbReference type="InterPro" id="IPR001086">
    <property type="entry name" value="Preph_deHydtase"/>
</dbReference>
<dbReference type="EMBL" id="JAYKXN010000003">
    <property type="protein sequence ID" value="KAK7301434.1"/>
    <property type="molecule type" value="Genomic_DNA"/>
</dbReference>
<comment type="caution">
    <text evidence="7">The sequence shown here is derived from an EMBL/GenBank/DDBJ whole genome shotgun (WGS) entry which is preliminary data.</text>
</comment>
<dbReference type="Gene3D" id="3.40.190.10">
    <property type="entry name" value="Periplasmic binding protein-like II"/>
    <property type="match status" value="2"/>
</dbReference>
<evidence type="ECO:0000256" key="1">
    <source>
        <dbReference type="ARBA" id="ARBA00022605"/>
    </source>
</evidence>
<evidence type="ECO:0000256" key="2">
    <source>
        <dbReference type="ARBA" id="ARBA00023141"/>
    </source>
</evidence>
<name>A0AAN9JQ27_CLITE</name>
<dbReference type="GO" id="GO:0047769">
    <property type="term" value="F:arogenate dehydratase activity"/>
    <property type="evidence" value="ECO:0007669"/>
    <property type="project" value="TreeGrafter"/>
</dbReference>
<dbReference type="Pfam" id="PF00800">
    <property type="entry name" value="PDT"/>
    <property type="match status" value="1"/>
</dbReference>
<dbReference type="GO" id="GO:0009094">
    <property type="term" value="P:L-phenylalanine biosynthetic process"/>
    <property type="evidence" value="ECO:0007669"/>
    <property type="project" value="UniProtKB-KW"/>
</dbReference>
<accession>A0AAN9JQ27</accession>
<dbReference type="GO" id="GO:0004664">
    <property type="term" value="F:prephenate dehydratase activity"/>
    <property type="evidence" value="ECO:0007669"/>
    <property type="project" value="InterPro"/>
</dbReference>
<dbReference type="PANTHER" id="PTHR21022">
    <property type="entry name" value="PREPHENATE DEHYDRATASE P PROTEIN"/>
    <property type="match status" value="1"/>
</dbReference>
<protein>
    <recommendedName>
        <fullName evidence="6">Prephenate dehydratase domain-containing protein</fullName>
    </recommendedName>
</protein>
<evidence type="ECO:0000259" key="6">
    <source>
        <dbReference type="PROSITE" id="PS51171"/>
    </source>
</evidence>
<keyword evidence="3" id="KW-0584">Phenylalanine biosynthesis</keyword>
<feature type="domain" description="Prephenate dehydratase" evidence="6">
    <location>
        <begin position="56"/>
        <end position="176"/>
    </location>
</feature>
<evidence type="ECO:0000313" key="7">
    <source>
        <dbReference type="EMBL" id="KAK7301434.1"/>
    </source>
</evidence>
<keyword evidence="4" id="KW-0456">Lyase</keyword>
<dbReference type="SUPFAM" id="SSF53850">
    <property type="entry name" value="Periplasmic binding protein-like II"/>
    <property type="match status" value="1"/>
</dbReference>
<keyword evidence="8" id="KW-1185">Reference proteome</keyword>
<dbReference type="GO" id="GO:0009507">
    <property type="term" value="C:chloroplast"/>
    <property type="evidence" value="ECO:0007669"/>
    <property type="project" value="TreeGrafter"/>
</dbReference>
<evidence type="ECO:0000313" key="8">
    <source>
        <dbReference type="Proteomes" id="UP001359559"/>
    </source>
</evidence>
<gene>
    <name evidence="7" type="ORF">RJT34_12298</name>
</gene>
<keyword evidence="1" id="KW-0028">Amino-acid biosynthesis</keyword>
<evidence type="ECO:0000256" key="5">
    <source>
        <dbReference type="ARBA" id="ARBA00029440"/>
    </source>
</evidence>
<evidence type="ECO:0000256" key="4">
    <source>
        <dbReference type="ARBA" id="ARBA00023239"/>
    </source>
</evidence>
<reference evidence="7 8" key="1">
    <citation type="submission" date="2024-01" db="EMBL/GenBank/DDBJ databases">
        <title>The genomes of 5 underutilized Papilionoideae crops provide insights into root nodulation and disease resistance.</title>
        <authorList>
            <person name="Yuan L."/>
        </authorList>
    </citation>
    <scope>NUCLEOTIDE SEQUENCE [LARGE SCALE GENOMIC DNA]</scope>
    <source>
        <strain evidence="7">LY-2023</strain>
        <tissue evidence="7">Leaf</tissue>
    </source>
</reference>
<dbReference type="Proteomes" id="UP001359559">
    <property type="component" value="Unassembled WGS sequence"/>
</dbReference>
<dbReference type="AlphaFoldDB" id="A0AAN9JQ27"/>
<proteinExistence type="predicted"/>
<organism evidence="7 8">
    <name type="scientific">Clitoria ternatea</name>
    <name type="common">Butterfly pea</name>
    <dbReference type="NCBI Taxonomy" id="43366"/>
    <lineage>
        <taxon>Eukaryota</taxon>
        <taxon>Viridiplantae</taxon>
        <taxon>Streptophyta</taxon>
        <taxon>Embryophyta</taxon>
        <taxon>Tracheophyta</taxon>
        <taxon>Spermatophyta</taxon>
        <taxon>Magnoliopsida</taxon>
        <taxon>eudicotyledons</taxon>
        <taxon>Gunneridae</taxon>
        <taxon>Pentapetalae</taxon>
        <taxon>rosids</taxon>
        <taxon>fabids</taxon>
        <taxon>Fabales</taxon>
        <taxon>Fabaceae</taxon>
        <taxon>Papilionoideae</taxon>
        <taxon>50 kb inversion clade</taxon>
        <taxon>NPAAA clade</taxon>
        <taxon>indigoferoid/millettioid clade</taxon>
        <taxon>Phaseoleae</taxon>
        <taxon>Clitoria</taxon>
    </lineage>
</organism>
<sequence>MSSSLNSSSCPQLITISRLRSSPVKKLPEPLRRSAADCLSFSLSPSNEPSRTLKAECELKGHTGAYSEDATLKAYPNCETVPCDEFETIFKAVELRLADRVVLPIKCSIGGSIHHNFDLLLRHRLHIGKVQLKVNHCLLALSGVRKEELKGVMSHSQIVASNKKRDTTAIASSSWG</sequence>
<dbReference type="PROSITE" id="PS51171">
    <property type="entry name" value="PREPHENATE_DEHYDR_3"/>
    <property type="match status" value="1"/>
</dbReference>